<dbReference type="EMBL" id="LCFK01000007">
    <property type="protein sequence ID" value="KKS94593.1"/>
    <property type="molecule type" value="Genomic_DNA"/>
</dbReference>
<proteinExistence type="predicted"/>
<evidence type="ECO:0000313" key="2">
    <source>
        <dbReference type="Proteomes" id="UP000033980"/>
    </source>
</evidence>
<evidence type="ECO:0000313" key="1">
    <source>
        <dbReference type="EMBL" id="KKS94593.1"/>
    </source>
</evidence>
<comment type="caution">
    <text evidence="1">The sequence shown here is derived from an EMBL/GenBank/DDBJ whole genome shotgun (WGS) entry which is preliminary data.</text>
</comment>
<sequence length="164" mass="17402">MKNSALWVFVLLVVAAVGWYVWSAQGKEKMMVAPTTVTTTPAATSPGTKISPTPTVPPKTINMEQVKVSGQSGTAMFQDEGGKTKVTLTMIGKKYTAPQPAHIHVGKCPTPGEVKYPLNNVVDGKSETVISVSIEDLFADLPLAVNVHDSVEKASVYTACGDLK</sequence>
<reference evidence="1 2" key="1">
    <citation type="journal article" date="2015" name="Nature">
        <title>rRNA introns, odd ribosomes, and small enigmatic genomes across a large radiation of phyla.</title>
        <authorList>
            <person name="Brown C.T."/>
            <person name="Hug L.A."/>
            <person name="Thomas B.C."/>
            <person name="Sharon I."/>
            <person name="Castelle C.J."/>
            <person name="Singh A."/>
            <person name="Wilkins M.J."/>
            <person name="Williams K.H."/>
            <person name="Banfield J.F."/>
        </authorList>
    </citation>
    <scope>NUCLEOTIDE SEQUENCE [LARGE SCALE GENOMIC DNA]</scope>
</reference>
<protein>
    <recommendedName>
        <fullName evidence="3">CHRD domain-containing protein</fullName>
    </recommendedName>
</protein>
<dbReference type="PATRIC" id="fig|1618390.3.peg.239"/>
<organism evidence="1 2">
    <name type="scientific">Candidatus Collierbacteria bacterium GW2011_GWC2_43_12</name>
    <dbReference type="NCBI Taxonomy" id="1618390"/>
    <lineage>
        <taxon>Bacteria</taxon>
        <taxon>Candidatus Collieribacteriota</taxon>
    </lineage>
</organism>
<accession>A0A0G1G6K7</accession>
<name>A0A0G1G6K7_9BACT</name>
<dbReference type="Proteomes" id="UP000033980">
    <property type="component" value="Unassembled WGS sequence"/>
</dbReference>
<evidence type="ECO:0008006" key="3">
    <source>
        <dbReference type="Google" id="ProtNLM"/>
    </source>
</evidence>
<gene>
    <name evidence="1" type="ORF">UV68_C0007G0010</name>
</gene>
<dbReference type="AlphaFoldDB" id="A0A0G1G6K7"/>